<dbReference type="Gene3D" id="1.25.40.10">
    <property type="entry name" value="Tetratricopeptide repeat domain"/>
    <property type="match status" value="1"/>
</dbReference>
<dbReference type="Gene3D" id="2.30.30.40">
    <property type="entry name" value="SH3 Domains"/>
    <property type="match status" value="1"/>
</dbReference>
<dbReference type="AlphaFoldDB" id="A0A225E6C3"/>
<accession>A0A225E6C3</accession>
<reference evidence="5" key="1">
    <citation type="submission" date="2017-06" db="EMBL/GenBank/DDBJ databases">
        <title>Genome analysis of Fimbriiglobus ruber SP5, the first member of the order Planctomycetales with confirmed chitinolytic capability.</title>
        <authorList>
            <person name="Ravin N.V."/>
            <person name="Rakitin A.L."/>
            <person name="Ivanova A.A."/>
            <person name="Beletsky A.V."/>
            <person name="Kulichevskaya I.S."/>
            <person name="Mardanov A.V."/>
            <person name="Dedysh S.N."/>
        </authorList>
    </citation>
    <scope>NUCLEOTIDE SEQUENCE [LARGE SCALE GENOMIC DNA]</scope>
    <source>
        <strain evidence="5">SP5</strain>
    </source>
</reference>
<evidence type="ECO:0000256" key="2">
    <source>
        <dbReference type="SAM" id="SignalP"/>
    </source>
</evidence>
<keyword evidence="1" id="KW-1133">Transmembrane helix</keyword>
<dbReference type="InterPro" id="IPR003646">
    <property type="entry name" value="SH3-like_bac-type"/>
</dbReference>
<keyword evidence="1" id="KW-0812">Transmembrane</keyword>
<feature type="transmembrane region" description="Helical" evidence="1">
    <location>
        <begin position="176"/>
        <end position="198"/>
    </location>
</feature>
<evidence type="ECO:0000313" key="4">
    <source>
        <dbReference type="EMBL" id="OWK45656.1"/>
    </source>
</evidence>
<dbReference type="OrthoDB" id="9776208at2"/>
<dbReference type="EMBL" id="NIDE01000002">
    <property type="protein sequence ID" value="OWK45656.1"/>
    <property type="molecule type" value="Genomic_DNA"/>
</dbReference>
<dbReference type="SMART" id="SM00287">
    <property type="entry name" value="SH3b"/>
    <property type="match status" value="1"/>
</dbReference>
<keyword evidence="1" id="KW-0472">Membrane</keyword>
<organism evidence="4 5">
    <name type="scientific">Fimbriiglobus ruber</name>
    <dbReference type="NCBI Taxonomy" id="1908690"/>
    <lineage>
        <taxon>Bacteria</taxon>
        <taxon>Pseudomonadati</taxon>
        <taxon>Planctomycetota</taxon>
        <taxon>Planctomycetia</taxon>
        <taxon>Gemmatales</taxon>
        <taxon>Gemmataceae</taxon>
        <taxon>Fimbriiglobus</taxon>
    </lineage>
</organism>
<evidence type="ECO:0000259" key="3">
    <source>
        <dbReference type="SMART" id="SM00287"/>
    </source>
</evidence>
<proteinExistence type="predicted"/>
<feature type="chain" id="PRO_5013234283" description="SH3b domain-containing protein" evidence="2">
    <location>
        <begin position="21"/>
        <end position="273"/>
    </location>
</feature>
<evidence type="ECO:0000313" key="5">
    <source>
        <dbReference type="Proteomes" id="UP000214646"/>
    </source>
</evidence>
<comment type="caution">
    <text evidence="4">The sequence shown here is derived from an EMBL/GenBank/DDBJ whole genome shotgun (WGS) entry which is preliminary data.</text>
</comment>
<feature type="domain" description="SH3b" evidence="3">
    <location>
        <begin position="207"/>
        <end position="272"/>
    </location>
</feature>
<evidence type="ECO:0000256" key="1">
    <source>
        <dbReference type="SAM" id="Phobius"/>
    </source>
</evidence>
<dbReference type="Proteomes" id="UP000214646">
    <property type="component" value="Unassembled WGS sequence"/>
</dbReference>
<gene>
    <name evidence="4" type="ORF">FRUB_01987</name>
</gene>
<sequence length="273" mass="29253">MSRRLLPLLVAGVLVSPAFAQPLTVPTAPKLRDPIASFNKGVENRLDAARARPEFADAAADIEDIWRKEERARTPEFALARGRAQFLAGDLPRAIRAFRDGLAIAPYDADLQHGLAACRAAVAYPAEADPAARVRPDPTTALCNRVTQTDLLVASVVASLLLAVGLARRFTTRDEWAVPVAAVGVVGLALVAAVAWQIERERQRDRERTVLVVKADAVLRTGNGLSFPPRIDAPLPRGAEVRALGHRGGWVQVELPGGAVGWVPEAAVLNVTE</sequence>
<protein>
    <recommendedName>
        <fullName evidence="3">SH3b domain-containing protein</fullName>
    </recommendedName>
</protein>
<feature type="signal peptide" evidence="2">
    <location>
        <begin position="1"/>
        <end position="20"/>
    </location>
</feature>
<dbReference type="RefSeq" id="WP_088253353.1">
    <property type="nucleotide sequence ID" value="NZ_NIDE01000002.1"/>
</dbReference>
<keyword evidence="2" id="KW-0732">Signal</keyword>
<dbReference type="InterPro" id="IPR011990">
    <property type="entry name" value="TPR-like_helical_dom_sf"/>
</dbReference>
<keyword evidence="5" id="KW-1185">Reference proteome</keyword>
<name>A0A225E6C3_9BACT</name>
<dbReference type="SUPFAM" id="SSF48452">
    <property type="entry name" value="TPR-like"/>
    <property type="match status" value="1"/>
</dbReference>